<accession>A0A0C9YDD9</accession>
<reference evidence="2 3" key="1">
    <citation type="submission" date="2014-04" db="EMBL/GenBank/DDBJ databases">
        <authorList>
            <consortium name="DOE Joint Genome Institute"/>
            <person name="Kuo A."/>
            <person name="Kohler A."/>
            <person name="Costa M.D."/>
            <person name="Nagy L.G."/>
            <person name="Floudas D."/>
            <person name="Copeland A."/>
            <person name="Barry K.W."/>
            <person name="Cichocki N."/>
            <person name="Veneault-Fourrey C."/>
            <person name="LaButti K."/>
            <person name="Lindquist E.A."/>
            <person name="Lipzen A."/>
            <person name="Lundell T."/>
            <person name="Morin E."/>
            <person name="Murat C."/>
            <person name="Sun H."/>
            <person name="Tunlid A."/>
            <person name="Henrissat B."/>
            <person name="Grigoriev I.V."/>
            <person name="Hibbett D.S."/>
            <person name="Martin F."/>
            <person name="Nordberg H.P."/>
            <person name="Cantor M.N."/>
            <person name="Hua S.X."/>
        </authorList>
    </citation>
    <scope>NUCLEOTIDE SEQUENCE [LARGE SCALE GENOMIC DNA]</scope>
    <source>
        <strain evidence="2 3">441</strain>
    </source>
</reference>
<gene>
    <name evidence="2" type="ORF">PISMIDRAFT_474625</name>
</gene>
<evidence type="ECO:0000313" key="3">
    <source>
        <dbReference type="Proteomes" id="UP000054018"/>
    </source>
</evidence>
<dbReference type="HOGENOM" id="CLU_2543453_0_0_1"/>
<reference evidence="3" key="2">
    <citation type="submission" date="2015-01" db="EMBL/GenBank/DDBJ databases">
        <title>Evolutionary Origins and Diversification of the Mycorrhizal Mutualists.</title>
        <authorList>
            <consortium name="DOE Joint Genome Institute"/>
            <consortium name="Mycorrhizal Genomics Consortium"/>
            <person name="Kohler A."/>
            <person name="Kuo A."/>
            <person name="Nagy L.G."/>
            <person name="Floudas D."/>
            <person name="Copeland A."/>
            <person name="Barry K.W."/>
            <person name="Cichocki N."/>
            <person name="Veneault-Fourrey C."/>
            <person name="LaButti K."/>
            <person name="Lindquist E.A."/>
            <person name="Lipzen A."/>
            <person name="Lundell T."/>
            <person name="Morin E."/>
            <person name="Murat C."/>
            <person name="Riley R."/>
            <person name="Ohm R."/>
            <person name="Sun H."/>
            <person name="Tunlid A."/>
            <person name="Henrissat B."/>
            <person name="Grigoriev I.V."/>
            <person name="Hibbett D.S."/>
            <person name="Martin F."/>
        </authorList>
    </citation>
    <scope>NUCLEOTIDE SEQUENCE [LARGE SCALE GENOMIC DNA]</scope>
    <source>
        <strain evidence="3">441</strain>
    </source>
</reference>
<evidence type="ECO:0000313" key="2">
    <source>
        <dbReference type="EMBL" id="KIK11814.1"/>
    </source>
</evidence>
<feature type="region of interest" description="Disordered" evidence="1">
    <location>
        <begin position="60"/>
        <end position="83"/>
    </location>
</feature>
<evidence type="ECO:0000256" key="1">
    <source>
        <dbReference type="SAM" id="MobiDB-lite"/>
    </source>
</evidence>
<dbReference type="Proteomes" id="UP000054018">
    <property type="component" value="Unassembled WGS sequence"/>
</dbReference>
<sequence length="83" mass="8802">MVWIGVWVSVGMGGIAVSSGSAVVRMVGSGVGVLLLCVDMGSSEIVESVGKTVSGRLHARQNIQGSEDDGERKKRYQYTTKDE</sequence>
<name>A0A0C9YDD9_9AGAM</name>
<proteinExistence type="predicted"/>
<keyword evidence="3" id="KW-1185">Reference proteome</keyword>
<organism evidence="2 3">
    <name type="scientific">Pisolithus microcarpus 441</name>
    <dbReference type="NCBI Taxonomy" id="765257"/>
    <lineage>
        <taxon>Eukaryota</taxon>
        <taxon>Fungi</taxon>
        <taxon>Dikarya</taxon>
        <taxon>Basidiomycota</taxon>
        <taxon>Agaricomycotina</taxon>
        <taxon>Agaricomycetes</taxon>
        <taxon>Agaricomycetidae</taxon>
        <taxon>Boletales</taxon>
        <taxon>Sclerodermatineae</taxon>
        <taxon>Pisolithaceae</taxon>
        <taxon>Pisolithus</taxon>
    </lineage>
</organism>
<dbReference type="AlphaFoldDB" id="A0A0C9YDD9"/>
<protein>
    <submittedName>
        <fullName evidence="2">Uncharacterized protein</fullName>
    </submittedName>
</protein>
<dbReference type="EMBL" id="KN834154">
    <property type="protein sequence ID" value="KIK11814.1"/>
    <property type="molecule type" value="Genomic_DNA"/>
</dbReference>